<feature type="region of interest" description="Disordered" evidence="1">
    <location>
        <begin position="433"/>
        <end position="469"/>
    </location>
</feature>
<name>A0A2K3P2Z4_TRIPR</name>
<feature type="region of interest" description="Disordered" evidence="1">
    <location>
        <begin position="1"/>
        <end position="31"/>
    </location>
</feature>
<comment type="caution">
    <text evidence="4">The sequence shown here is derived from an EMBL/GenBank/DDBJ whole genome shotgun (WGS) entry which is preliminary data.</text>
</comment>
<evidence type="ECO:0000256" key="1">
    <source>
        <dbReference type="SAM" id="MobiDB-lite"/>
    </source>
</evidence>
<gene>
    <name evidence="4" type="ORF">L195_g006216</name>
</gene>
<dbReference type="GO" id="GO:0006355">
    <property type="term" value="P:regulation of DNA-templated transcription"/>
    <property type="evidence" value="ECO:0007669"/>
    <property type="project" value="InterPro"/>
</dbReference>
<feature type="domain" description="F-box" evidence="2">
    <location>
        <begin position="34"/>
        <end position="68"/>
    </location>
</feature>
<dbReference type="PANTHER" id="PTHR34669">
    <property type="entry name" value="THIOREDOXIN-LIKE FOLD DOMAIN-CONTAINING PROTEIN MRL7L, CHLOROPLASTIC"/>
    <property type="match status" value="1"/>
</dbReference>
<dbReference type="InterPro" id="IPR053781">
    <property type="entry name" value="F-box_AtFBL13-like"/>
</dbReference>
<dbReference type="PANTHER" id="PTHR34669:SF1">
    <property type="entry name" value="THIOREDOXIN-LIKE FOLD DOMAIN-CONTAINING PROTEIN MRL7L, CHLOROPLASTIC"/>
    <property type="match status" value="1"/>
</dbReference>
<feature type="compositionally biased region" description="Acidic residues" evidence="1">
    <location>
        <begin position="445"/>
        <end position="456"/>
    </location>
</feature>
<feature type="domain" description="FBD" evidence="3">
    <location>
        <begin position="382"/>
        <end position="418"/>
    </location>
</feature>
<dbReference type="Pfam" id="PF08387">
    <property type="entry name" value="FBD"/>
    <property type="match status" value="1"/>
</dbReference>
<dbReference type="GO" id="GO:0009658">
    <property type="term" value="P:chloroplast organization"/>
    <property type="evidence" value="ECO:0007669"/>
    <property type="project" value="InterPro"/>
</dbReference>
<dbReference type="GO" id="GO:0009570">
    <property type="term" value="C:chloroplast stroma"/>
    <property type="evidence" value="ECO:0007669"/>
    <property type="project" value="TreeGrafter"/>
</dbReference>
<dbReference type="Proteomes" id="UP000236291">
    <property type="component" value="Unassembled WGS sequence"/>
</dbReference>
<reference evidence="4 5" key="2">
    <citation type="journal article" date="2017" name="Front. Plant Sci.">
        <title>Gene Classification and Mining of Molecular Markers Useful in Red Clover (Trifolium pratense) Breeding.</title>
        <authorList>
            <person name="Istvanek J."/>
            <person name="Dluhosova J."/>
            <person name="Dluhos P."/>
            <person name="Patkova L."/>
            <person name="Nedelnik J."/>
            <person name="Repkova J."/>
        </authorList>
    </citation>
    <scope>NUCLEOTIDE SEQUENCE [LARGE SCALE GENOMIC DNA]</scope>
    <source>
        <strain evidence="5">cv. Tatra</strain>
        <tissue evidence="4">Young leaves</tissue>
    </source>
</reference>
<organism evidence="4 5">
    <name type="scientific">Trifolium pratense</name>
    <name type="common">Red clover</name>
    <dbReference type="NCBI Taxonomy" id="57577"/>
    <lineage>
        <taxon>Eukaryota</taxon>
        <taxon>Viridiplantae</taxon>
        <taxon>Streptophyta</taxon>
        <taxon>Embryophyta</taxon>
        <taxon>Tracheophyta</taxon>
        <taxon>Spermatophyta</taxon>
        <taxon>Magnoliopsida</taxon>
        <taxon>eudicotyledons</taxon>
        <taxon>Gunneridae</taxon>
        <taxon>Pentapetalae</taxon>
        <taxon>rosids</taxon>
        <taxon>fabids</taxon>
        <taxon>Fabales</taxon>
        <taxon>Fabaceae</taxon>
        <taxon>Papilionoideae</taxon>
        <taxon>50 kb inversion clade</taxon>
        <taxon>NPAAA clade</taxon>
        <taxon>Hologalegina</taxon>
        <taxon>IRL clade</taxon>
        <taxon>Trifolieae</taxon>
        <taxon>Trifolium</taxon>
    </lineage>
</organism>
<dbReference type="CDD" id="cd22160">
    <property type="entry name" value="F-box_AtFBL13-like"/>
    <property type="match status" value="1"/>
</dbReference>
<evidence type="ECO:0000313" key="5">
    <source>
        <dbReference type="Proteomes" id="UP000236291"/>
    </source>
</evidence>
<dbReference type="InterPro" id="IPR036047">
    <property type="entry name" value="F-box-like_dom_sf"/>
</dbReference>
<accession>A0A2K3P2Z4</accession>
<dbReference type="Pfam" id="PF00646">
    <property type="entry name" value="F-box"/>
    <property type="match status" value="1"/>
</dbReference>
<dbReference type="EMBL" id="ASHM01003290">
    <property type="protein sequence ID" value="PNY09662.1"/>
    <property type="molecule type" value="Genomic_DNA"/>
</dbReference>
<evidence type="ECO:0000259" key="3">
    <source>
        <dbReference type="Pfam" id="PF08387"/>
    </source>
</evidence>
<proteinExistence type="predicted"/>
<dbReference type="InterPro" id="IPR006566">
    <property type="entry name" value="FBD"/>
</dbReference>
<evidence type="ECO:0000259" key="2">
    <source>
        <dbReference type="Pfam" id="PF00646"/>
    </source>
</evidence>
<sequence length="718" mass="83050">MHSGSVTACTSAGRHDNEPSQRQKFSEDEDEDRISNLPDFIIGHILTFLHTKNAIQTSLLSSRWRYMWTFITKLSFKDNELPVSFPREKIKTWFVNYISRVFLHLNSASIEDFSLEMNEEYDSYLINQWISSVSNKGVKRIHVWSFKACDLFFCPLFKCQSLEELVLDIMGGCSIKIPTFVSLSSLTVLDLVGITFTCYSSITSKELTLNFPVLREYKTRRCTWLDVKSLTLEAPILEEVSLSYNESHAEIMFCTSHLKEFHYNNDRSAETVVLDAHIASTKIRLSDFWDINVQESWIFVCKLLTVNAKCSKLCLEFNWWYLAGQEHYLAGIPEFGLLRDLELHYVTGEVLLRLLLKSPCLETLVCNRILDSYEEEPVNFATVPDCFLSTLKEVTFENITDNECELSFAKFVMENAQVGYSRVTRVQVLKSDGAGSNRRGRELYSDSDDSDDEDDSPSPSKENDPYAMNLEERQEWRRKIRQVMDKKPDIQEVVDNDEKKKKMEKLINDYGLVVEEEDPNWPEDADGWGFSFGQFFDKITVQNKKKEENDDVEDDDDVDDDKPIVWQDDNYIRPIKDIKAAEWEETVFKDITSAFSYSTDDIAVMLLKWPKDNERIRDELEKAVHIIWNCRLPSPRCVALDAVVETELVAALKVSVFPEVIFTKAGKILFRDKAIRSGDEWSKIMAFFYYRGAKPPCLTNIPDFQENIPSFTIGNRVS</sequence>
<feature type="compositionally biased region" description="Polar residues" evidence="1">
    <location>
        <begin position="1"/>
        <end position="10"/>
    </location>
</feature>
<evidence type="ECO:0000313" key="4">
    <source>
        <dbReference type="EMBL" id="PNY09662.1"/>
    </source>
</evidence>
<dbReference type="InterPro" id="IPR001810">
    <property type="entry name" value="F-box_dom"/>
</dbReference>
<dbReference type="SUPFAM" id="SSF81383">
    <property type="entry name" value="F-box domain"/>
    <property type="match status" value="1"/>
</dbReference>
<dbReference type="STRING" id="57577.A0A2K3P2Z4"/>
<dbReference type="AlphaFoldDB" id="A0A2K3P2Z4"/>
<dbReference type="InterPro" id="IPR044701">
    <property type="entry name" value="MRL7/MRL7L"/>
</dbReference>
<reference evidence="4 5" key="1">
    <citation type="journal article" date="2014" name="Am. J. Bot.">
        <title>Genome assembly and annotation for red clover (Trifolium pratense; Fabaceae).</title>
        <authorList>
            <person name="Istvanek J."/>
            <person name="Jaros M."/>
            <person name="Krenek A."/>
            <person name="Repkova J."/>
        </authorList>
    </citation>
    <scope>NUCLEOTIDE SEQUENCE [LARGE SCALE GENOMIC DNA]</scope>
    <source>
        <strain evidence="5">cv. Tatra</strain>
        <tissue evidence="4">Young leaves</tissue>
    </source>
</reference>
<feature type="compositionally biased region" description="Basic and acidic residues" evidence="1">
    <location>
        <begin position="13"/>
        <end position="26"/>
    </location>
</feature>
<protein>
    <submittedName>
        <fullName evidence="4">F-box/LRR-repeat protein</fullName>
    </submittedName>
</protein>
<dbReference type="ExpressionAtlas" id="A0A2K3P2Z4">
    <property type="expression patterns" value="baseline"/>
</dbReference>